<evidence type="ECO:0000313" key="2">
    <source>
        <dbReference type="Proteomes" id="UP000323886"/>
    </source>
</evidence>
<dbReference type="RefSeq" id="WP_150097096.1">
    <property type="nucleotide sequence ID" value="NZ_VWPL01000010.1"/>
</dbReference>
<evidence type="ECO:0000313" key="1">
    <source>
        <dbReference type="EMBL" id="KAA5602018.1"/>
    </source>
</evidence>
<gene>
    <name evidence="1" type="ORF">F1193_07690</name>
</gene>
<protein>
    <submittedName>
        <fullName evidence="1">Uncharacterized protein</fullName>
    </submittedName>
</protein>
<dbReference type="AlphaFoldDB" id="A0A5M6I2K4"/>
<keyword evidence="2" id="KW-1185">Reference proteome</keyword>
<proteinExistence type="predicted"/>
<dbReference type="Proteomes" id="UP000323886">
    <property type="component" value="Unassembled WGS sequence"/>
</dbReference>
<comment type="caution">
    <text evidence="1">The sequence shown here is derived from an EMBL/GenBank/DDBJ whole genome shotgun (WGS) entry which is preliminary data.</text>
</comment>
<name>A0A5M6I2K4_9HYPH</name>
<accession>A0A5M6I2K4</accession>
<reference evidence="1 2" key="1">
    <citation type="submission" date="2019-09" db="EMBL/GenBank/DDBJ databases">
        <title>Draft Whole-Genome sequence of Blastochloris sulfoviridis DSM 729.</title>
        <authorList>
            <person name="Meyer T.E."/>
            <person name="Kyndt J.A."/>
        </authorList>
    </citation>
    <scope>NUCLEOTIDE SEQUENCE [LARGE SCALE GENOMIC DNA]</scope>
    <source>
        <strain evidence="1 2">DSM 729</strain>
    </source>
</reference>
<sequence length="133" mass="13845">MGGGMIDNRASVMGVAMRPARAHCRGFGPVFGPVQDFRVTPLAGDHRLQMASALGGVGKAASDADVFADPTHTNLNGCARIQGGARRRKIENRLQAELGSGAHVMFARTVGSGRQGAAGHLRGQGEKNCHADI</sequence>
<dbReference type="OrthoDB" id="9845026at2"/>
<organism evidence="1 2">
    <name type="scientific">Blastochloris sulfoviridis</name>
    <dbReference type="NCBI Taxonomy" id="50712"/>
    <lineage>
        <taxon>Bacteria</taxon>
        <taxon>Pseudomonadati</taxon>
        <taxon>Pseudomonadota</taxon>
        <taxon>Alphaproteobacteria</taxon>
        <taxon>Hyphomicrobiales</taxon>
        <taxon>Blastochloridaceae</taxon>
        <taxon>Blastochloris</taxon>
    </lineage>
</organism>
<dbReference type="EMBL" id="VWPL01000010">
    <property type="protein sequence ID" value="KAA5602018.1"/>
    <property type="molecule type" value="Genomic_DNA"/>
</dbReference>